<comment type="caution">
    <text evidence="5">The sequence shown here is derived from an EMBL/GenBank/DDBJ whole genome shotgun (WGS) entry which is preliminary data.</text>
</comment>
<dbReference type="EMBL" id="WKQM01000015">
    <property type="protein sequence ID" value="MSC51950.1"/>
    <property type="molecule type" value="Genomic_DNA"/>
</dbReference>
<reference evidence="7 10" key="4">
    <citation type="submission" date="2018-08" db="EMBL/GenBank/DDBJ databases">
        <title>A genome reference for cultivated species of the human gut microbiota.</title>
        <authorList>
            <person name="Zou Y."/>
            <person name="Xue W."/>
            <person name="Luo G."/>
        </authorList>
    </citation>
    <scope>NUCLEOTIDE SEQUENCE [LARGE SCALE GENOMIC DNA]</scope>
    <source>
        <strain evidence="7 10">AF31-14AC</strain>
    </source>
</reference>
<reference evidence="5" key="2">
    <citation type="submission" date="2017-07" db="EMBL/GenBank/DDBJ databases">
        <authorList>
            <person name="Sun Z.S."/>
            <person name="Albrecht U."/>
            <person name="Echele G."/>
            <person name="Lee C.C."/>
        </authorList>
    </citation>
    <scope>NUCLEOTIDE SEQUENCE</scope>
    <source>
        <strain evidence="5">CNCM I 4546</strain>
    </source>
</reference>
<keyword evidence="3" id="KW-0732">Signal</keyword>
<dbReference type="Proteomes" id="UP000250550">
    <property type="component" value="Unassembled WGS sequence"/>
</dbReference>
<evidence type="ECO:0000313" key="7">
    <source>
        <dbReference type="EMBL" id="RGB84043.1"/>
    </source>
</evidence>
<reference evidence="6 9" key="3">
    <citation type="submission" date="2018-02" db="EMBL/GenBank/DDBJ databases">
        <title>Complete genome sequencing of Faecalibacterium prausnitzii strains isolated from the human gut.</title>
        <authorList>
            <person name="Fitzgerald B.C."/>
            <person name="Shkoporov A.N."/>
            <person name="Ross P.R."/>
            <person name="Hill C."/>
        </authorList>
    </citation>
    <scope>NUCLEOTIDE SEQUENCE [LARGE SCALE GENOMIC DNA]</scope>
    <source>
        <strain evidence="6 9">APC924/119</strain>
    </source>
</reference>
<feature type="compositionally biased region" description="Acidic residues" evidence="2">
    <location>
        <begin position="1026"/>
        <end position="1037"/>
    </location>
</feature>
<evidence type="ECO:0000313" key="4">
    <source>
        <dbReference type="EMBL" id="MSC51950.1"/>
    </source>
</evidence>
<dbReference type="AlphaFoldDB" id="A0A2A6ZZE3"/>
<dbReference type="EMBL" id="QVES01000013">
    <property type="protein sequence ID" value="RGB84043.1"/>
    <property type="molecule type" value="Genomic_DNA"/>
</dbReference>
<gene>
    <name evidence="6" type="ORF">C4N21_07745</name>
    <name evidence="5" type="ORF">CGS55_09005</name>
    <name evidence="7" type="ORF">DWZ25_11360</name>
    <name evidence="4" type="ORF">GKE10_08540</name>
</gene>
<protein>
    <recommendedName>
        <fullName evidence="12">Repeat protein</fullName>
    </recommendedName>
</protein>
<dbReference type="EMBL" id="PRLF01000008">
    <property type="protein sequence ID" value="RAW65261.1"/>
    <property type="molecule type" value="Genomic_DNA"/>
</dbReference>
<feature type="chain" id="PRO_5036315524" description="Repeat protein" evidence="3">
    <location>
        <begin position="28"/>
        <end position="1037"/>
    </location>
</feature>
<feature type="region of interest" description="Disordered" evidence="2">
    <location>
        <begin position="964"/>
        <end position="1037"/>
    </location>
</feature>
<accession>A0A2A6ZZE3</accession>
<evidence type="ECO:0000313" key="11">
    <source>
        <dbReference type="Proteomes" id="UP000462091"/>
    </source>
</evidence>
<evidence type="ECO:0000313" key="8">
    <source>
        <dbReference type="Proteomes" id="UP000219901"/>
    </source>
</evidence>
<evidence type="ECO:0008006" key="12">
    <source>
        <dbReference type="Google" id="ProtNLM"/>
    </source>
</evidence>
<organism evidence="5 8">
    <name type="scientific">Faecalibacterium prausnitzii</name>
    <dbReference type="NCBI Taxonomy" id="853"/>
    <lineage>
        <taxon>Bacteria</taxon>
        <taxon>Bacillati</taxon>
        <taxon>Bacillota</taxon>
        <taxon>Clostridia</taxon>
        <taxon>Eubacteriales</taxon>
        <taxon>Oscillospiraceae</taxon>
        <taxon>Faecalibacterium</taxon>
    </lineage>
</organism>
<dbReference type="InterPro" id="IPR042229">
    <property type="entry name" value="Listeria/Bacterioides_rpt_sf"/>
</dbReference>
<evidence type="ECO:0000256" key="3">
    <source>
        <dbReference type="SAM" id="SignalP"/>
    </source>
</evidence>
<dbReference type="Proteomes" id="UP000462091">
    <property type="component" value="Unassembled WGS sequence"/>
</dbReference>
<sequence>MKHCAKKLLGLAFALALCLAVGGTALAQTPEFADVLAALPEQEMLAYEPNVAMAEDTTTIGDIATNGYQVTIPTTVTVESGENKGELEVNAKLKQYRTLNIGIESPNNWKLKYDAKGAAIANAPTVEYTLKNKIEAGGEHTPGGMWHYDESTHEIMYATSAVTDFHTATIPLSVNVTDPSQATMSGTYSDTLTFTFDLVKQCVTYTINVYEQKLEINNRNNTPHVTATNRVDDATGQLTDANSKPKETYVLEYGCANAWGMPLETAVTSEVWTRPRPDGTEGEEDTRCWEDLSRTLTPKADFEANHKTQTINLNLVRKWYWLDVNGIVGYDGTLKHKTDGNQLAADGVGCYLDIHVSVDEKNSWSEWFSYKNGDDYWGTFPYGTNFEIGFYNPKPGYLYDTDEEGNVKVIANGNDDCTTEDRTVDGKAYKIFKGQLIDEPQEADTRPTGGDGNFHAPGNCQRYCFNPCFRNDTIIYHENNGTEDSVTKEYKETDVLPEYDALFNGSTHADMKFAGWSTKQKPTSKTELYQPGTPVTQVNWGTTATPKHFYAIWGYDITVQFEDEKGYSTNDGTGPVATRGGTMVGYSFTLEGQAVDEDKGWTLDLTDPKVTAAIDKATKQAKFDAEDDDTKTGIDLERKIWKIDQYTEDGHGYDFTQECTISAADLKTGTRTLTIQRRRYLLSVISTNIAGTDDVVGIATKAGKLEFGTFDVTINDGKTDLGVTQKSHCQVGLNYGAKYTVDMMTGIDLYQAMDAVILKSLKAGDEITKLFGDDAMKTGIKSYTSHMTGKEKGIHYYKDTGALKDDGYTGDPVRVAFMFYTSTTKPGSTTPMPGPSLTPAKKALTLRYHANFDPTEELALDLDPDPLLEDMDDTFGFDPDPLPEDVDDALEEAVKTVRYQPGEDVVLRNCMFKRGGYVFVGWNTEPDGTGRLYRVNGVPVTDWADGDTVDLYAQWKKPEHLKPVVDNEPFVPTDPDTPPERVDDGFDADFGADPDPLPEGMDDAFGVDPAAQPEALDDAFGIDPDPLPEELDDAFGV</sequence>
<evidence type="ECO:0000256" key="2">
    <source>
        <dbReference type="SAM" id="MobiDB-lite"/>
    </source>
</evidence>
<proteinExistence type="predicted"/>
<dbReference type="InterPro" id="IPR013378">
    <property type="entry name" value="InlB-like_B-rpt"/>
</dbReference>
<dbReference type="GeneID" id="75067344"/>
<reference evidence="4 11" key="5">
    <citation type="journal article" date="2019" name="Nat. Med.">
        <title>A library of human gut bacterial isolates paired with longitudinal multiomics data enables mechanistic microbiome research.</title>
        <authorList>
            <person name="Poyet M."/>
            <person name="Groussin M."/>
            <person name="Gibbons S.M."/>
            <person name="Avila-Pacheco J."/>
            <person name="Jiang X."/>
            <person name="Kearney S.M."/>
            <person name="Perrotta A.R."/>
            <person name="Berdy B."/>
            <person name="Zhao S."/>
            <person name="Lieberman T.D."/>
            <person name="Swanson P.K."/>
            <person name="Smith M."/>
            <person name="Roesemann S."/>
            <person name="Alexander J.E."/>
            <person name="Rich S.A."/>
            <person name="Livny J."/>
            <person name="Vlamakis H."/>
            <person name="Clish C."/>
            <person name="Bullock K."/>
            <person name="Deik A."/>
            <person name="Scott J."/>
            <person name="Pierce K.A."/>
            <person name="Xavier R.J."/>
            <person name="Alm E.J."/>
        </authorList>
    </citation>
    <scope>NUCLEOTIDE SEQUENCE [LARGE SCALE GENOMIC DNA]</scope>
    <source>
        <strain evidence="4 11">BIOML-B1</strain>
    </source>
</reference>
<evidence type="ECO:0000256" key="1">
    <source>
        <dbReference type="ARBA" id="ARBA00004196"/>
    </source>
</evidence>
<dbReference type="RefSeq" id="WP_005921455.1">
    <property type="nucleotide sequence ID" value="NZ_CABKNH010000015.1"/>
</dbReference>
<evidence type="ECO:0000313" key="10">
    <source>
        <dbReference type="Proteomes" id="UP000260782"/>
    </source>
</evidence>
<dbReference type="Proteomes" id="UP000219901">
    <property type="component" value="Unassembled WGS sequence"/>
</dbReference>
<dbReference type="EMBL" id="NMTV01000053">
    <property type="protein sequence ID" value="PDX72207.1"/>
    <property type="molecule type" value="Genomic_DNA"/>
</dbReference>
<name>A0A2A6ZZE3_9FIRM</name>
<evidence type="ECO:0000313" key="9">
    <source>
        <dbReference type="Proteomes" id="UP000250550"/>
    </source>
</evidence>
<dbReference type="Proteomes" id="UP000260782">
    <property type="component" value="Unassembled WGS sequence"/>
</dbReference>
<dbReference type="GO" id="GO:0030313">
    <property type="term" value="C:cell envelope"/>
    <property type="evidence" value="ECO:0007669"/>
    <property type="project" value="UniProtKB-SubCell"/>
</dbReference>
<reference evidence="5 8" key="1">
    <citation type="journal article" date="2017" name="Front. Microbiol.">
        <title>New Insights into the Diversity of the Genus Faecalibacterium.</title>
        <authorList>
            <person name="Benevides L."/>
            <person name="Burman S."/>
            <person name="Martin R."/>
            <person name="Robert V."/>
            <person name="Thomas M."/>
            <person name="Miquel S."/>
            <person name="Chain F."/>
            <person name="Sokol H."/>
            <person name="Bermudez-Humaran L.G."/>
            <person name="Morrison M."/>
            <person name="Langella P."/>
            <person name="Azevedo V.A."/>
            <person name="Chatel J.M."/>
            <person name="Soares S."/>
        </authorList>
    </citation>
    <scope>NUCLEOTIDE SEQUENCE [LARGE SCALE GENOMIC DNA]</scope>
    <source>
        <strain evidence="5 8">CNCM I 4546</strain>
    </source>
</reference>
<comment type="subcellular location">
    <subcellularLocation>
        <location evidence="1">Cell envelope</location>
    </subcellularLocation>
</comment>
<evidence type="ECO:0000313" key="6">
    <source>
        <dbReference type="EMBL" id="RAW65261.1"/>
    </source>
</evidence>
<evidence type="ECO:0000313" key="5">
    <source>
        <dbReference type="EMBL" id="PDX72207.1"/>
    </source>
</evidence>
<feature type="signal peptide" evidence="3">
    <location>
        <begin position="1"/>
        <end position="27"/>
    </location>
</feature>
<dbReference type="Gene3D" id="2.60.40.4270">
    <property type="entry name" value="Listeria-Bacteroides repeat domain"/>
    <property type="match status" value="1"/>
</dbReference>
<dbReference type="Pfam" id="PF09479">
    <property type="entry name" value="Flg_new"/>
    <property type="match status" value="2"/>
</dbReference>